<feature type="transmembrane region" description="Helical" evidence="2">
    <location>
        <begin position="68"/>
        <end position="88"/>
    </location>
</feature>
<evidence type="ECO:0000256" key="1">
    <source>
        <dbReference type="SAM" id="MobiDB-lite"/>
    </source>
</evidence>
<evidence type="ECO:0000313" key="4">
    <source>
        <dbReference type="Proteomes" id="UP000076722"/>
    </source>
</evidence>
<accession>A0A164XAB4</accession>
<name>A0A164XAB4_9AGAM</name>
<feature type="compositionally biased region" description="Pro residues" evidence="1">
    <location>
        <begin position="14"/>
        <end position="28"/>
    </location>
</feature>
<protein>
    <submittedName>
        <fullName evidence="3">Uncharacterized protein</fullName>
    </submittedName>
</protein>
<dbReference type="AlphaFoldDB" id="A0A164XAB4"/>
<gene>
    <name evidence="3" type="ORF">SISNIDRAFT_464111</name>
</gene>
<keyword evidence="2" id="KW-0472">Membrane</keyword>
<evidence type="ECO:0000256" key="2">
    <source>
        <dbReference type="SAM" id="Phobius"/>
    </source>
</evidence>
<dbReference type="Proteomes" id="UP000076722">
    <property type="component" value="Unassembled WGS sequence"/>
</dbReference>
<sequence>MPQVRFFLPEDIITPPPSPEIPAPPPTPSSDDETLYEYDSRFPTLAFGHAEHRGPWDTRMSPPQDKTCYMPIFMALAVSTGFIAWAGIMRPPVVAVLYLLLFVINMTYLFSWRSFYRYKIIQNFRDLGDLLITDLETLESRNRLLFQRRLADLHTKSSSVLAELLVGHNKSSVLEWLWAYQSDVIKILSHDRTWKMLTNEYTKIQDDMRATRIEERLTDLGYCIYTLQSSILQLERNLTAQMSDHDCRPPAYVEVPPHRPIPQYAEALRRAGAGRMI</sequence>
<feature type="transmembrane region" description="Helical" evidence="2">
    <location>
        <begin position="94"/>
        <end position="112"/>
    </location>
</feature>
<reference evidence="3 4" key="1">
    <citation type="journal article" date="2016" name="Mol. Biol. Evol.">
        <title>Comparative Genomics of Early-Diverging Mushroom-Forming Fungi Provides Insights into the Origins of Lignocellulose Decay Capabilities.</title>
        <authorList>
            <person name="Nagy L.G."/>
            <person name="Riley R."/>
            <person name="Tritt A."/>
            <person name="Adam C."/>
            <person name="Daum C."/>
            <person name="Floudas D."/>
            <person name="Sun H."/>
            <person name="Yadav J.S."/>
            <person name="Pangilinan J."/>
            <person name="Larsson K.H."/>
            <person name="Matsuura K."/>
            <person name="Barry K."/>
            <person name="Labutti K."/>
            <person name="Kuo R."/>
            <person name="Ohm R.A."/>
            <person name="Bhattacharya S.S."/>
            <person name="Shirouzu T."/>
            <person name="Yoshinaga Y."/>
            <person name="Martin F.M."/>
            <person name="Grigoriev I.V."/>
            <person name="Hibbett D.S."/>
        </authorList>
    </citation>
    <scope>NUCLEOTIDE SEQUENCE [LARGE SCALE GENOMIC DNA]</scope>
    <source>
        <strain evidence="3 4">HHB9708</strain>
    </source>
</reference>
<proteinExistence type="predicted"/>
<feature type="region of interest" description="Disordered" evidence="1">
    <location>
        <begin position="11"/>
        <end position="33"/>
    </location>
</feature>
<keyword evidence="2" id="KW-0812">Transmembrane</keyword>
<dbReference type="EMBL" id="KV419400">
    <property type="protein sequence ID" value="KZS95777.1"/>
    <property type="molecule type" value="Genomic_DNA"/>
</dbReference>
<evidence type="ECO:0000313" key="3">
    <source>
        <dbReference type="EMBL" id="KZS95777.1"/>
    </source>
</evidence>
<keyword evidence="4" id="KW-1185">Reference proteome</keyword>
<organism evidence="3 4">
    <name type="scientific">Sistotremastrum niveocremeum HHB9708</name>
    <dbReference type="NCBI Taxonomy" id="1314777"/>
    <lineage>
        <taxon>Eukaryota</taxon>
        <taxon>Fungi</taxon>
        <taxon>Dikarya</taxon>
        <taxon>Basidiomycota</taxon>
        <taxon>Agaricomycotina</taxon>
        <taxon>Agaricomycetes</taxon>
        <taxon>Sistotremastrales</taxon>
        <taxon>Sistotremastraceae</taxon>
        <taxon>Sertulicium</taxon>
        <taxon>Sertulicium niveocremeum</taxon>
    </lineage>
</organism>
<keyword evidence="2" id="KW-1133">Transmembrane helix</keyword>